<reference evidence="3 4" key="1">
    <citation type="submission" date="2010-04" db="EMBL/GenBank/DDBJ databases">
        <authorList>
            <person name="Muzny D."/>
            <person name="Qin X."/>
            <person name="Deng J."/>
            <person name="Jiang H."/>
            <person name="Liu Y."/>
            <person name="Qu J."/>
            <person name="Song X.-Z."/>
            <person name="Zhang L."/>
            <person name="Thornton R."/>
            <person name="Coyle M."/>
            <person name="Francisco L."/>
            <person name="Jackson L."/>
            <person name="Javaid M."/>
            <person name="Korchina V."/>
            <person name="Kovar C."/>
            <person name="Mata R."/>
            <person name="Mathew T."/>
            <person name="Ngo R."/>
            <person name="Nguyen L."/>
            <person name="Nguyen N."/>
            <person name="Okwuonu G."/>
            <person name="Ongeri F."/>
            <person name="Pham C."/>
            <person name="Simmons D."/>
            <person name="Wilczek-Boney K."/>
            <person name="Hale W."/>
            <person name="Jakkamsetti A."/>
            <person name="Pham P."/>
            <person name="Ruth R."/>
            <person name="San Lucas F."/>
            <person name="Warren J."/>
            <person name="Zhang J."/>
            <person name="Zhao Z."/>
            <person name="Zhou C."/>
            <person name="Zhu D."/>
            <person name="Lee S."/>
            <person name="Bess C."/>
            <person name="Blankenburg K."/>
            <person name="Forbes L."/>
            <person name="Fu Q."/>
            <person name="Gubbala S."/>
            <person name="Hirani K."/>
            <person name="Jayaseelan J.C."/>
            <person name="Lara F."/>
            <person name="Munidasa M."/>
            <person name="Palculict T."/>
            <person name="Patil S."/>
            <person name="Pu L.-L."/>
            <person name="Saada N."/>
            <person name="Tang L."/>
            <person name="Weissenberger G."/>
            <person name="Zhu Y."/>
            <person name="Hemphill L."/>
            <person name="Shang Y."/>
            <person name="Youmans B."/>
            <person name="Ayvaz T."/>
            <person name="Ross M."/>
            <person name="Santibanez J."/>
            <person name="Aqrawi P."/>
            <person name="Gross S."/>
            <person name="Joshi V."/>
            <person name="Fowler G."/>
            <person name="Nazareth L."/>
            <person name="Reid J."/>
            <person name="Worley K."/>
            <person name="Petrosino J."/>
            <person name="Highlander S."/>
            <person name="Gibbs R."/>
        </authorList>
    </citation>
    <scope>NUCLEOTIDE SEQUENCE [LARGE SCALE GENOMIC DNA]</scope>
    <source>
        <strain evidence="3 4">DSM 11664</strain>
    </source>
</reference>
<dbReference type="Gene3D" id="3.40.50.450">
    <property type="match status" value="1"/>
</dbReference>
<dbReference type="NCBIfam" id="TIGR00732">
    <property type="entry name" value="dprA"/>
    <property type="match status" value="1"/>
</dbReference>
<dbReference type="Proteomes" id="UP000004069">
    <property type="component" value="Unassembled WGS sequence"/>
</dbReference>
<organism evidence="3 4">
    <name type="scientific">Lactobacillus amylolyticus DSM 11664</name>
    <dbReference type="NCBI Taxonomy" id="585524"/>
    <lineage>
        <taxon>Bacteria</taxon>
        <taxon>Bacillati</taxon>
        <taxon>Bacillota</taxon>
        <taxon>Bacilli</taxon>
        <taxon>Lactobacillales</taxon>
        <taxon>Lactobacillaceae</taxon>
        <taxon>Lactobacillus</taxon>
    </lineage>
</organism>
<dbReference type="PANTHER" id="PTHR43022:SF1">
    <property type="entry name" value="PROTEIN SMF"/>
    <property type="match status" value="1"/>
</dbReference>
<evidence type="ECO:0000313" key="4">
    <source>
        <dbReference type="Proteomes" id="UP000004069"/>
    </source>
</evidence>
<sequence length="298" mass="33195">MEGFYFMNKTDFLLRLKLQKGIGYVKMLQIAMQLDTEEIDPIQLNALDLPLALRETCLKAYQDDRAGLAVSRISQQCKVISFFDNEYPERLRQIYQPPLILFARGNLELLNQKIATIVGSRLATAYSQEVINKMVPGLVKQKIVIASGLAKGVDTMAHQAALGNNGRTIAVLGNGLNHFYPMQNHFLQEQIASSGLLLSEYLPDTPPRPFRFPQRNRLLAGISESVIVTEAKEKSGSLITANLALQENRDVYAVPGPVTSVLSEGPNRLIEAGATPIIDYELKKERFDNLESSILFSE</sequence>
<dbReference type="InterPro" id="IPR003488">
    <property type="entry name" value="DprA"/>
</dbReference>
<dbReference type="PANTHER" id="PTHR43022">
    <property type="entry name" value="PROTEIN SMF"/>
    <property type="match status" value="1"/>
</dbReference>
<name>D4YV15_9LACO</name>
<evidence type="ECO:0000313" key="3">
    <source>
        <dbReference type="EMBL" id="EFG54962.1"/>
    </source>
</evidence>
<accession>D4YV15</accession>
<evidence type="ECO:0000259" key="2">
    <source>
        <dbReference type="Pfam" id="PF02481"/>
    </source>
</evidence>
<keyword evidence="4" id="KW-1185">Reference proteome</keyword>
<dbReference type="InterPro" id="IPR057666">
    <property type="entry name" value="DrpA_SLOG"/>
</dbReference>
<gene>
    <name evidence="3" type="primary">dprA</name>
    <name evidence="3" type="ORF">HMPREF0493_1376</name>
</gene>
<proteinExistence type="inferred from homology"/>
<evidence type="ECO:0000256" key="1">
    <source>
        <dbReference type="ARBA" id="ARBA00006525"/>
    </source>
</evidence>
<dbReference type="SUPFAM" id="SSF102405">
    <property type="entry name" value="MCP/YpsA-like"/>
    <property type="match status" value="1"/>
</dbReference>
<dbReference type="Pfam" id="PF02481">
    <property type="entry name" value="DNA_processg_A"/>
    <property type="match status" value="1"/>
</dbReference>
<dbReference type="eggNOG" id="COG0758">
    <property type="taxonomic scope" value="Bacteria"/>
</dbReference>
<protein>
    <submittedName>
        <fullName evidence="3">DNA protecting protein DprA</fullName>
    </submittedName>
</protein>
<dbReference type="GO" id="GO:0009294">
    <property type="term" value="P:DNA-mediated transformation"/>
    <property type="evidence" value="ECO:0007669"/>
    <property type="project" value="InterPro"/>
</dbReference>
<comment type="caution">
    <text evidence="3">The sequence shown here is derived from an EMBL/GenBank/DDBJ whole genome shotgun (WGS) entry which is preliminary data.</text>
</comment>
<dbReference type="AlphaFoldDB" id="D4YV15"/>
<feature type="domain" description="Smf/DprA SLOG" evidence="2">
    <location>
        <begin position="78"/>
        <end position="279"/>
    </location>
</feature>
<comment type="similarity">
    <text evidence="1">Belongs to the DprA/Smf family.</text>
</comment>
<dbReference type="EMBL" id="ADNY01000056">
    <property type="protein sequence ID" value="EFG54962.1"/>
    <property type="molecule type" value="Genomic_DNA"/>
</dbReference>
<dbReference type="STRING" id="83683.B1745_03640"/>